<evidence type="ECO:0000256" key="1">
    <source>
        <dbReference type="SAM" id="Phobius"/>
    </source>
</evidence>
<proteinExistence type="predicted"/>
<dbReference type="PANTHER" id="PTHR37490">
    <property type="entry name" value="EXPRESSED PROTEIN"/>
    <property type="match status" value="1"/>
</dbReference>
<feature type="transmembrane region" description="Helical" evidence="1">
    <location>
        <begin position="274"/>
        <end position="292"/>
    </location>
</feature>
<dbReference type="Pfam" id="PF11913">
    <property type="entry name" value="DUF3431"/>
    <property type="match status" value="1"/>
</dbReference>
<reference evidence="2" key="1">
    <citation type="journal article" date="2014" name="Genome Announc.">
        <title>Draft genome sequence of Rhodosporidium toruloides CECT1137, an oleaginous yeast of biotechnological interest.</title>
        <authorList>
            <person name="Morin N."/>
            <person name="Calcas X."/>
            <person name="Devillers H."/>
            <person name="Durrens P."/>
            <person name="Sherman D.J."/>
            <person name="Nicaud J.-M."/>
            <person name="Neuveglise C."/>
        </authorList>
    </citation>
    <scope>NUCLEOTIDE SEQUENCE</scope>
    <source>
        <strain evidence="2">CECT1137</strain>
    </source>
</reference>
<evidence type="ECO:0000313" key="2">
    <source>
        <dbReference type="EMBL" id="CDR46104.1"/>
    </source>
</evidence>
<dbReference type="PANTHER" id="PTHR37490:SF1">
    <property type="entry name" value="GLYCOSYLTRANSFERASE 2-LIKE DOMAIN-CONTAINING PROTEIN"/>
    <property type="match status" value="1"/>
</dbReference>
<organism evidence="2">
    <name type="scientific">Rhodotorula toruloides</name>
    <name type="common">Yeast</name>
    <name type="synonym">Rhodosporidium toruloides</name>
    <dbReference type="NCBI Taxonomy" id="5286"/>
    <lineage>
        <taxon>Eukaryota</taxon>
        <taxon>Fungi</taxon>
        <taxon>Dikarya</taxon>
        <taxon>Basidiomycota</taxon>
        <taxon>Pucciniomycotina</taxon>
        <taxon>Microbotryomycetes</taxon>
        <taxon>Sporidiobolales</taxon>
        <taxon>Sporidiobolaceae</taxon>
        <taxon>Rhodotorula</taxon>
    </lineage>
</organism>
<feature type="transmembrane region" description="Helical" evidence="1">
    <location>
        <begin position="16"/>
        <end position="36"/>
    </location>
</feature>
<accession>A0A061BGJ6</accession>
<dbReference type="OrthoDB" id="28755at2759"/>
<feature type="transmembrane region" description="Helical" evidence="1">
    <location>
        <begin position="212"/>
        <end position="232"/>
    </location>
</feature>
<dbReference type="AlphaFoldDB" id="A0A061BGJ6"/>
<name>A0A061BGJ6_RHOTO</name>
<feature type="transmembrane region" description="Helical" evidence="1">
    <location>
        <begin position="244"/>
        <end position="262"/>
    </location>
</feature>
<keyword evidence="1" id="KW-1133">Transmembrane helix</keyword>
<protein>
    <submittedName>
        <fullName evidence="2">RHTO0S12e00496g1_1</fullName>
    </submittedName>
</protein>
<keyword evidence="1" id="KW-0472">Membrane</keyword>
<feature type="transmembrane region" description="Helical" evidence="1">
    <location>
        <begin position="107"/>
        <end position="127"/>
    </location>
</feature>
<gene>
    <name evidence="2" type="ORF">RHTO0S_12e00496g</name>
</gene>
<keyword evidence="1" id="KW-0812">Transmembrane</keyword>
<feature type="transmembrane region" description="Helical" evidence="1">
    <location>
        <begin position="43"/>
        <end position="64"/>
    </location>
</feature>
<dbReference type="InterPro" id="IPR021838">
    <property type="entry name" value="DUF3431"/>
</dbReference>
<sequence length="631" mass="69767">MHSTKLLLQLQPLHPLLPLAFAISLTAANYLLSVIAYEPTQRILLLASLPYVVAGLARAGWLAATREERGAFLAEIPSERSRRYWAIAALDVAKTTSKMFAAWRNELWLWTSVEVFVPAFSAIVAYLRPLQAPEKPSDRQRQLVTLALLALLAGLPFVAGLVDGIGLLLAILSAAAHGASQQLSREHVAELEHEVDEQAASELAGETGLRSLAIFVVTYLALFPLGLHESAVPYGVYRRQTYERLFPFFALLAHAFLLLSTAQPGAPSSTLMTSVYAGATASAIALSVLTGSKTAESPYLLTTLLGILIALIALAYQPSRLTLEPEDDDQPSSSSSAFTHPLLRLAFLLPYALFIFMQAINPSTFDIVVAHYDKPLPLFSDHLERVYTAPLIRQSRRRTIVYHKGNLTQDALWAGLGGVLRKGTDEVHLLPNYGREGGTYLEHLIARYDPSTPSSLNPDARPLAHHTLFLQPHMAWDWIAGTRLLYTLNPRTGFVSLSKYLTNLCGKDSEQGAVYGGFKKVFEEVEGHECREGNEEDRVLQTWSGQFVVSRERIRRNERGLYERLRDVIEAPDDDPIHDAWSPSGPSNRSNPAFGHALERAWPLLLHCSSTSIALECADDGWKAGWCQCWD</sequence>
<dbReference type="EMBL" id="LK052947">
    <property type="protein sequence ID" value="CDR46104.1"/>
    <property type="molecule type" value="Genomic_DNA"/>
</dbReference>
<feature type="transmembrane region" description="Helical" evidence="1">
    <location>
        <begin position="299"/>
        <end position="317"/>
    </location>
</feature>
<feature type="transmembrane region" description="Helical" evidence="1">
    <location>
        <begin position="148"/>
        <end position="176"/>
    </location>
</feature>